<feature type="transmembrane region" description="Helical" evidence="1">
    <location>
        <begin position="919"/>
        <end position="938"/>
    </location>
</feature>
<sequence length="1058" mass="115798">MERLMDMAFRNRLLMVLLGVLVLAAGIWSWQKLAVDAVPDVSPTLVQVFTVTDGLAPEEVETYVSYPVEQAMTGLPKVREIRSNSNFGLSVVSVYFEDGTDIYHARQLVSERLQKARENIPEGFGEPEMGPIASGQGLILYYYLDAPGDEYSLTQLRTIQDWLIKPKMETVRGVTEVLGIGGYKKQYQVNVNPDALQRYDLDLQNVIERVRSSNLNVGAQFLEEGGEQFVIRSEGLAKGIRDLERITVKTVDGTPVRLSDIARVEIGGEVRQGLQTLNGEKEVVSGMVVKLYGANTSEVIERVEQRMEAIQKSLPEGVKIVPYYEQKTLVQNAVDTVSDALFQGIVLVVLVLFVFMGGFRPSVVVAAAIPFSVLFAVVGMYWFELSANLMSLGGLAIAIGLMVDGTIVMVENIDRHLHEAESYEPRLQVVARACREVAAPILFAIAIIIIVFLPLFTLTGVAGKTFRPLAYTVALGMVGSLAYALFMTPVLGSLMMRRPKADAGDGPERWWHRLVPSRPIARESEDHGYRRESLVVQWILVLYRPLLRFFIARRSLAVLLAVGLLGAGAALFPQLGSEFAPRMDEGDLIVNLTMAPSISLSESKRNTMLAEKRMLSVPGVKKVVSRVGRGEVGAHADPINTVHSLVVLEPRSQWEKHGYESQAGIEQAIREKLDGMPGIMTNMTQPIQLSVDELVGGVKSELAVKLYGDDLDTLKQKADEIAAVLRQVPGAADVRADQVIGAPQVRIRPDRDALARYGISMERVQKRIRNAVGGTAAGQIFEGVRRFDVYVRYQEQDRKDLEAMSNILIEAPGGAEVPLSQLAELEKITGPRQISRENAQRYITVQANVEGRDIGSFVEAGREAIGDQVELPAGYLLEWGGQYELQQKANARFAIVIPVTLALICLMLYISFRSVRSTLLILLNIPLALMGGVAALWVSGQNLSVPASVGFIALFGIALENGMVLVTYLNQLVREGMNLDEASIQGACLRVRPVLMTALTTSLGLLPLLVATGTGSGVQRPLATVVVGGLLTSTLLTLVVIPALYRWFAEKTAPSPGD</sequence>
<evidence type="ECO:0000313" key="3">
    <source>
        <dbReference type="Proteomes" id="UP000460751"/>
    </source>
</evidence>
<dbReference type="SUPFAM" id="SSF82714">
    <property type="entry name" value="Multidrug efflux transporter AcrB TolC docking domain, DN and DC subdomains"/>
    <property type="match status" value="2"/>
</dbReference>
<feature type="transmembrane region" description="Helical" evidence="1">
    <location>
        <begin position="469"/>
        <end position="491"/>
    </location>
</feature>
<gene>
    <name evidence="2" type="ORF">GLW01_02530</name>
</gene>
<dbReference type="PRINTS" id="PR00702">
    <property type="entry name" value="ACRIFLAVINRP"/>
</dbReference>
<dbReference type="Gene3D" id="3.30.2090.10">
    <property type="entry name" value="Multidrug efflux transporter AcrB TolC docking domain, DN and DC subdomains"/>
    <property type="match status" value="2"/>
</dbReference>
<dbReference type="PANTHER" id="PTHR32063">
    <property type="match status" value="1"/>
</dbReference>
<proteinExistence type="predicted"/>
<feature type="transmembrane region" description="Helical" evidence="1">
    <location>
        <begin position="340"/>
        <end position="356"/>
    </location>
</feature>
<evidence type="ECO:0000313" key="2">
    <source>
        <dbReference type="EMBL" id="MYL25665.1"/>
    </source>
</evidence>
<dbReference type="EMBL" id="WMEX01000001">
    <property type="protein sequence ID" value="MYL25665.1"/>
    <property type="molecule type" value="Genomic_DNA"/>
</dbReference>
<comment type="caution">
    <text evidence="2">The sequence shown here is derived from an EMBL/GenBank/DDBJ whole genome shotgun (WGS) entry which is preliminary data.</text>
</comment>
<keyword evidence="1" id="KW-0812">Transmembrane</keyword>
<keyword evidence="1" id="KW-0472">Membrane</keyword>
<feature type="transmembrane region" description="Helical" evidence="1">
    <location>
        <begin position="991"/>
        <end position="1010"/>
    </location>
</feature>
<evidence type="ECO:0000256" key="1">
    <source>
        <dbReference type="SAM" id="Phobius"/>
    </source>
</evidence>
<protein>
    <submittedName>
        <fullName evidence="2">MMPL family transporter</fullName>
    </submittedName>
</protein>
<dbReference type="Pfam" id="PF00873">
    <property type="entry name" value="ACR_tran"/>
    <property type="match status" value="1"/>
</dbReference>
<organism evidence="2 3">
    <name type="scientific">Vreelandella halophila</name>
    <dbReference type="NCBI Taxonomy" id="86177"/>
    <lineage>
        <taxon>Bacteria</taxon>
        <taxon>Pseudomonadati</taxon>
        <taxon>Pseudomonadota</taxon>
        <taxon>Gammaproteobacteria</taxon>
        <taxon>Oceanospirillales</taxon>
        <taxon>Halomonadaceae</taxon>
        <taxon>Vreelandella</taxon>
    </lineage>
</organism>
<dbReference type="AlphaFoldDB" id="A0A9X4YAE4"/>
<dbReference type="InterPro" id="IPR027463">
    <property type="entry name" value="AcrB_DN_DC_subdom"/>
</dbReference>
<dbReference type="OrthoDB" id="9758757at2"/>
<feature type="transmembrane region" description="Helical" evidence="1">
    <location>
        <begin position="389"/>
        <end position="410"/>
    </location>
</feature>
<dbReference type="Gene3D" id="3.30.70.1430">
    <property type="entry name" value="Multidrug efflux transporter AcrB pore domain"/>
    <property type="match status" value="2"/>
</dbReference>
<name>A0A9X4YAE4_9GAMM</name>
<dbReference type="Gene3D" id="3.30.70.1440">
    <property type="entry name" value="Multidrug efflux transporter AcrB pore domain"/>
    <property type="match status" value="1"/>
</dbReference>
<feature type="transmembrane region" description="Helical" evidence="1">
    <location>
        <begin position="556"/>
        <end position="575"/>
    </location>
</feature>
<dbReference type="InterPro" id="IPR001036">
    <property type="entry name" value="Acrflvin-R"/>
</dbReference>
<keyword evidence="1" id="KW-1133">Transmembrane helix</keyword>
<dbReference type="GO" id="GO:0042910">
    <property type="term" value="F:xenobiotic transmembrane transporter activity"/>
    <property type="evidence" value="ECO:0007669"/>
    <property type="project" value="TreeGrafter"/>
</dbReference>
<accession>A0A9X4YAE4</accession>
<reference evidence="2 3" key="1">
    <citation type="submission" date="2019-11" db="EMBL/GenBank/DDBJ databases">
        <title>Genome sequences of 17 halophilic strains isolated from different environments.</title>
        <authorList>
            <person name="Furrow R.E."/>
        </authorList>
    </citation>
    <scope>NUCLEOTIDE SEQUENCE [LARGE SCALE GENOMIC DNA]</scope>
    <source>
        <strain evidence="2 3">22507_15_FS</strain>
    </source>
</reference>
<feature type="transmembrane region" description="Helical" evidence="1">
    <location>
        <begin position="1022"/>
        <end position="1045"/>
    </location>
</feature>
<dbReference type="Gene3D" id="1.20.1640.10">
    <property type="entry name" value="Multidrug efflux transporter AcrB transmembrane domain"/>
    <property type="match status" value="2"/>
</dbReference>
<keyword evidence="3" id="KW-1185">Reference proteome</keyword>
<dbReference type="GO" id="GO:0005886">
    <property type="term" value="C:plasma membrane"/>
    <property type="evidence" value="ECO:0007669"/>
    <property type="project" value="TreeGrafter"/>
</dbReference>
<dbReference type="SUPFAM" id="SSF82693">
    <property type="entry name" value="Multidrug efflux transporter AcrB pore domain, PN1, PN2, PC1 and PC2 subdomains"/>
    <property type="match status" value="3"/>
</dbReference>
<dbReference type="SUPFAM" id="SSF82866">
    <property type="entry name" value="Multidrug efflux transporter AcrB transmembrane domain"/>
    <property type="match status" value="2"/>
</dbReference>
<dbReference type="PANTHER" id="PTHR32063:SF24">
    <property type="entry name" value="CATION EFFLUX SYSTEM (ACRB_ACRD_ACRF FAMILY)"/>
    <property type="match status" value="1"/>
</dbReference>
<feature type="transmembrane region" description="Helical" evidence="1">
    <location>
        <begin position="363"/>
        <end position="383"/>
    </location>
</feature>
<dbReference type="Proteomes" id="UP000460751">
    <property type="component" value="Unassembled WGS sequence"/>
</dbReference>
<feature type="transmembrane region" description="Helical" evidence="1">
    <location>
        <begin position="950"/>
        <end position="970"/>
    </location>
</feature>
<feature type="transmembrane region" description="Helical" evidence="1">
    <location>
        <begin position="437"/>
        <end position="457"/>
    </location>
</feature>
<dbReference type="Gene3D" id="3.30.70.1320">
    <property type="entry name" value="Multidrug efflux transporter AcrB pore domain like"/>
    <property type="match status" value="1"/>
</dbReference>
<feature type="transmembrane region" description="Helical" evidence="1">
    <location>
        <begin position="893"/>
        <end position="912"/>
    </location>
</feature>